<evidence type="ECO:0000313" key="4">
    <source>
        <dbReference type="Proteomes" id="UP000612746"/>
    </source>
</evidence>
<reference evidence="3" key="1">
    <citation type="submission" date="2020-12" db="EMBL/GenBank/DDBJ databases">
        <title>Metabolic potential, ecology and presence of endohyphal bacteria is reflected in genomic diversity of Mucoromycotina.</title>
        <authorList>
            <person name="Muszewska A."/>
            <person name="Okrasinska A."/>
            <person name="Steczkiewicz K."/>
            <person name="Drgas O."/>
            <person name="Orlowska M."/>
            <person name="Perlinska-Lenart U."/>
            <person name="Aleksandrzak-Piekarczyk T."/>
            <person name="Szatraj K."/>
            <person name="Zielenkiewicz U."/>
            <person name="Pilsyk S."/>
            <person name="Malc E."/>
            <person name="Mieczkowski P."/>
            <person name="Kruszewska J.S."/>
            <person name="Biernat P."/>
            <person name="Pawlowska J."/>
        </authorList>
    </citation>
    <scope>NUCLEOTIDE SEQUENCE</scope>
    <source>
        <strain evidence="3">WA0000051536</strain>
    </source>
</reference>
<feature type="compositionally biased region" description="Basic and acidic residues" evidence="2">
    <location>
        <begin position="189"/>
        <end position="198"/>
    </location>
</feature>
<feature type="region of interest" description="Disordered" evidence="2">
    <location>
        <begin position="112"/>
        <end position="252"/>
    </location>
</feature>
<accession>A0A8H7PIS0</accession>
<feature type="compositionally biased region" description="Low complexity" evidence="2">
    <location>
        <begin position="227"/>
        <end position="251"/>
    </location>
</feature>
<feature type="coiled-coil region" evidence="1">
    <location>
        <begin position="302"/>
        <end position="329"/>
    </location>
</feature>
<gene>
    <name evidence="3" type="ORF">INT44_006950</name>
</gene>
<comment type="caution">
    <text evidence="3">The sequence shown here is derived from an EMBL/GenBank/DDBJ whole genome shotgun (WGS) entry which is preliminary data.</text>
</comment>
<dbReference type="Proteomes" id="UP000612746">
    <property type="component" value="Unassembled WGS sequence"/>
</dbReference>
<keyword evidence="4" id="KW-1185">Reference proteome</keyword>
<dbReference type="AlphaFoldDB" id="A0A8H7PIS0"/>
<feature type="region of interest" description="Disordered" evidence="2">
    <location>
        <begin position="24"/>
        <end position="65"/>
    </location>
</feature>
<feature type="compositionally biased region" description="Polar residues" evidence="2">
    <location>
        <begin position="202"/>
        <end position="226"/>
    </location>
</feature>
<name>A0A8H7PIS0_9FUNG</name>
<proteinExistence type="predicted"/>
<keyword evidence="1" id="KW-0175">Coiled coil</keyword>
<sequence>MKKFLGLTKPDDPMENRHRFLWSWRPRQSSSSRRRTKSFAVPTEPPEKGLLPTRTNPEQALRHPPSGAIDAVQMSYDPSLPVGSHPLAMPKDTSRWTERDLKARTWPYQVAAAHGDTSDDDDEDHSTDQFRFANIILTPPEGDTVGFPFQSRHPNPTGDIKPALSNAPPPPSVSLLKDAAAPHNSSKNRSGDTMEKKVRNASIDSNPDVHQQKPSSVSGSTSDYQTPRSSLDSLLPSQSPKSPPKQFSSWPRDTSTCYSFPAAINCAASFTFLPPGGRWKPGRDYKHAYLVNDCGGPRDDTLDVLRAKLAQAQETIKQLQHTITNMEKAHLPTSPDISDDDMNPLRRRRYPWERSPISQLGTTQTM</sequence>
<evidence type="ECO:0000256" key="1">
    <source>
        <dbReference type="SAM" id="Coils"/>
    </source>
</evidence>
<dbReference type="OrthoDB" id="2429056at2759"/>
<evidence type="ECO:0000313" key="3">
    <source>
        <dbReference type="EMBL" id="KAG2174686.1"/>
    </source>
</evidence>
<dbReference type="EMBL" id="JAEPRA010000016">
    <property type="protein sequence ID" value="KAG2174686.1"/>
    <property type="molecule type" value="Genomic_DNA"/>
</dbReference>
<organism evidence="3 4">
    <name type="scientific">Umbelopsis vinacea</name>
    <dbReference type="NCBI Taxonomy" id="44442"/>
    <lineage>
        <taxon>Eukaryota</taxon>
        <taxon>Fungi</taxon>
        <taxon>Fungi incertae sedis</taxon>
        <taxon>Mucoromycota</taxon>
        <taxon>Mucoromycotina</taxon>
        <taxon>Umbelopsidomycetes</taxon>
        <taxon>Umbelopsidales</taxon>
        <taxon>Umbelopsidaceae</taxon>
        <taxon>Umbelopsis</taxon>
    </lineage>
</organism>
<evidence type="ECO:0000256" key="2">
    <source>
        <dbReference type="SAM" id="MobiDB-lite"/>
    </source>
</evidence>
<protein>
    <submittedName>
        <fullName evidence="3">Uncharacterized protein</fullName>
    </submittedName>
</protein>